<feature type="domain" description="ABC transmembrane type-1" evidence="10">
    <location>
        <begin position="15"/>
        <end position="195"/>
    </location>
</feature>
<keyword evidence="4" id="KW-1003">Cell membrane</keyword>
<keyword evidence="7 9" id="KW-1133">Transmembrane helix</keyword>
<name>A0ABU2ND53_9PSEU</name>
<keyword evidence="12" id="KW-1185">Reference proteome</keyword>
<proteinExistence type="inferred from homology"/>
<feature type="transmembrane region" description="Helical" evidence="9">
    <location>
        <begin position="145"/>
        <end position="164"/>
    </location>
</feature>
<keyword evidence="5 9" id="KW-0812">Transmembrane</keyword>
<gene>
    <name evidence="11" type="ORF">RM445_19305</name>
</gene>
<evidence type="ECO:0000256" key="8">
    <source>
        <dbReference type="ARBA" id="ARBA00023136"/>
    </source>
</evidence>
<comment type="subcellular location">
    <subcellularLocation>
        <location evidence="1 9">Cell membrane</location>
        <topology evidence="1 9">Multi-pass membrane protein</topology>
    </subcellularLocation>
</comment>
<dbReference type="PANTHER" id="PTHR30614:SF37">
    <property type="entry name" value="AMINO-ACID ABC TRANSPORTER PERMEASE PROTEIN YHDX-RELATED"/>
    <property type="match status" value="1"/>
</dbReference>
<feature type="transmembrane region" description="Helical" evidence="9">
    <location>
        <begin position="184"/>
        <end position="206"/>
    </location>
</feature>
<dbReference type="InterPro" id="IPR010065">
    <property type="entry name" value="AA_ABC_transptr_permease_3TM"/>
</dbReference>
<dbReference type="Pfam" id="PF00528">
    <property type="entry name" value="BPD_transp_1"/>
    <property type="match status" value="1"/>
</dbReference>
<dbReference type="InterPro" id="IPR043429">
    <property type="entry name" value="ArtM/GltK/GlnP/TcyL/YhdX-like"/>
</dbReference>
<reference evidence="12" key="1">
    <citation type="submission" date="2023-07" db="EMBL/GenBank/DDBJ databases">
        <title>30 novel species of actinomycetes from the DSMZ collection.</title>
        <authorList>
            <person name="Nouioui I."/>
        </authorList>
    </citation>
    <scope>NUCLEOTIDE SEQUENCE [LARGE SCALE GENOMIC DNA]</scope>
    <source>
        <strain evidence="12">DSM 45834</strain>
    </source>
</reference>
<organism evidence="11 12">
    <name type="scientific">Pseudonocardia charpentierae</name>
    <dbReference type="NCBI Taxonomy" id="3075545"/>
    <lineage>
        <taxon>Bacteria</taxon>
        <taxon>Bacillati</taxon>
        <taxon>Actinomycetota</taxon>
        <taxon>Actinomycetes</taxon>
        <taxon>Pseudonocardiales</taxon>
        <taxon>Pseudonocardiaceae</taxon>
        <taxon>Pseudonocardia</taxon>
    </lineage>
</organism>
<evidence type="ECO:0000256" key="2">
    <source>
        <dbReference type="ARBA" id="ARBA00010072"/>
    </source>
</evidence>
<dbReference type="PROSITE" id="PS50928">
    <property type="entry name" value="ABC_TM1"/>
    <property type="match status" value="1"/>
</dbReference>
<dbReference type="NCBIfam" id="TIGR01726">
    <property type="entry name" value="HEQRo_perm_3TM"/>
    <property type="match status" value="1"/>
</dbReference>
<comment type="caution">
    <text evidence="11">The sequence shown here is derived from an EMBL/GenBank/DDBJ whole genome shotgun (WGS) entry which is preliminary data.</text>
</comment>
<evidence type="ECO:0000256" key="9">
    <source>
        <dbReference type="RuleBase" id="RU363032"/>
    </source>
</evidence>
<evidence type="ECO:0000259" key="10">
    <source>
        <dbReference type="PROSITE" id="PS50928"/>
    </source>
</evidence>
<dbReference type="Gene3D" id="1.10.3720.10">
    <property type="entry name" value="MetI-like"/>
    <property type="match status" value="1"/>
</dbReference>
<dbReference type="EMBL" id="JAVREJ010000014">
    <property type="protein sequence ID" value="MDT0351676.1"/>
    <property type="molecule type" value="Genomic_DNA"/>
</dbReference>
<dbReference type="InterPro" id="IPR035906">
    <property type="entry name" value="MetI-like_sf"/>
</dbReference>
<comment type="similarity">
    <text evidence="2">Belongs to the binding-protein-dependent transport system permease family. HisMQ subfamily.</text>
</comment>
<evidence type="ECO:0000256" key="5">
    <source>
        <dbReference type="ARBA" id="ARBA00022692"/>
    </source>
</evidence>
<feature type="transmembrane region" description="Helical" evidence="9">
    <location>
        <begin position="51"/>
        <end position="73"/>
    </location>
</feature>
<evidence type="ECO:0000256" key="7">
    <source>
        <dbReference type="ARBA" id="ARBA00022989"/>
    </source>
</evidence>
<dbReference type="RefSeq" id="WP_311558090.1">
    <property type="nucleotide sequence ID" value="NZ_JAVREJ010000014.1"/>
</dbReference>
<protein>
    <submittedName>
        <fullName evidence="11">Amino acid ABC transporter permease</fullName>
    </submittedName>
</protein>
<keyword evidence="3 9" id="KW-0813">Transport</keyword>
<evidence type="ECO:0000313" key="11">
    <source>
        <dbReference type="EMBL" id="MDT0351676.1"/>
    </source>
</evidence>
<accession>A0ABU2ND53</accession>
<evidence type="ECO:0000313" key="12">
    <source>
        <dbReference type="Proteomes" id="UP001183202"/>
    </source>
</evidence>
<keyword evidence="6" id="KW-0029">Amino-acid transport</keyword>
<dbReference type="CDD" id="cd06261">
    <property type="entry name" value="TM_PBP2"/>
    <property type="match status" value="1"/>
</dbReference>
<dbReference type="InterPro" id="IPR000515">
    <property type="entry name" value="MetI-like"/>
</dbReference>
<evidence type="ECO:0000256" key="1">
    <source>
        <dbReference type="ARBA" id="ARBA00004651"/>
    </source>
</evidence>
<dbReference type="SUPFAM" id="SSF161098">
    <property type="entry name" value="MetI-like"/>
    <property type="match status" value="1"/>
</dbReference>
<keyword evidence="8 9" id="KW-0472">Membrane</keyword>
<feature type="transmembrane region" description="Helical" evidence="9">
    <location>
        <begin position="12"/>
        <end position="39"/>
    </location>
</feature>
<dbReference type="PANTHER" id="PTHR30614">
    <property type="entry name" value="MEMBRANE COMPONENT OF AMINO ACID ABC TRANSPORTER"/>
    <property type="match status" value="1"/>
</dbReference>
<dbReference type="Proteomes" id="UP001183202">
    <property type="component" value="Unassembled WGS sequence"/>
</dbReference>
<feature type="transmembrane region" description="Helical" evidence="9">
    <location>
        <begin position="79"/>
        <end position="100"/>
    </location>
</feature>
<sequence length="216" mass="22488">MRVVTDNLGFLLGGLLVTLELTVLGFVGALLLGTVLAVFRVSPIAPLRWVGAVYVEVLRNMPLLTLLILVVFGLPDVGITFSLFTSAAVCMAAFAAAFVCEAVRGGINTVPVGQAEAARSLGFTFTQSLRYVILPPAFRTMVQPLVNIFIGVVLGSSLASAVGVSELTNRTQVLNLQSAEAVVLFLVSGAIYLVIALLGGAAGGALERRVSGGRAR</sequence>
<evidence type="ECO:0000256" key="6">
    <source>
        <dbReference type="ARBA" id="ARBA00022970"/>
    </source>
</evidence>
<evidence type="ECO:0000256" key="3">
    <source>
        <dbReference type="ARBA" id="ARBA00022448"/>
    </source>
</evidence>
<evidence type="ECO:0000256" key="4">
    <source>
        <dbReference type="ARBA" id="ARBA00022475"/>
    </source>
</evidence>